<evidence type="ECO:0000313" key="6">
    <source>
        <dbReference type="Proteomes" id="UP000002051"/>
    </source>
</evidence>
<dbReference type="STRING" id="3880.A0A072TQ19"/>
<dbReference type="EMBL" id="CM001224">
    <property type="protein sequence ID" value="KEH18913.1"/>
    <property type="molecule type" value="Genomic_DNA"/>
</dbReference>
<dbReference type="PANTHER" id="PTHR45717:SF3">
    <property type="entry name" value="OS04G0544400 PROTEIN"/>
    <property type="match status" value="1"/>
</dbReference>
<protein>
    <submittedName>
        <fullName evidence="4">PPR containing plant protein</fullName>
    </submittedName>
</protein>
<sequence length="300" mass="34625">MGIALTVDCSESASKVDPIISISNPNIIIIFNKQHRQQNILTEKMMTTITPLQIQSSLVNVFYTDPGIGIGIGGARRVSVTCSISKIHNYGTLDYERKPNLKWNAIYKRISMMQNPELGSASVLNQWENEGRNLTKWELCRVVKELRKYRKHDRALQVYDWINNRPERFRISASDVAIQLDLIARVHGVSSAEGFFLNLTNDLKDKRTYGALLNAYVHSRSREKAESLLEVMRSKRYLIHSLPFNLMMTLYMNLKDYDKVDMLVSEMKEKNIRLDIYTYNIWLSSCGSQGSIEKMEQVFE</sequence>
<dbReference type="InterPro" id="IPR011990">
    <property type="entry name" value="TPR-like_helical_dom_sf"/>
</dbReference>
<reference evidence="4 6" key="2">
    <citation type="journal article" date="2014" name="BMC Genomics">
        <title>An improved genome release (version Mt4.0) for the model legume Medicago truncatula.</title>
        <authorList>
            <person name="Tang H."/>
            <person name="Krishnakumar V."/>
            <person name="Bidwell S."/>
            <person name="Rosen B."/>
            <person name="Chan A."/>
            <person name="Zhou S."/>
            <person name="Gentzbittel L."/>
            <person name="Childs K.L."/>
            <person name="Yandell M."/>
            <person name="Gundlach H."/>
            <person name="Mayer K.F."/>
            <person name="Schwartz D.C."/>
            <person name="Town C.D."/>
        </authorList>
    </citation>
    <scope>GENOME REANNOTATION</scope>
    <source>
        <strain evidence="4">A17</strain>
        <strain evidence="5 6">cv. Jemalong A17</strain>
    </source>
</reference>
<dbReference type="PANTHER" id="PTHR45717">
    <property type="entry name" value="OS12G0527900 PROTEIN"/>
    <property type="match status" value="1"/>
</dbReference>
<dbReference type="FunFam" id="1.25.40.10:FF:000253">
    <property type="entry name" value="Pentatricopeptide repeat-containing protein"/>
    <property type="match status" value="1"/>
</dbReference>
<keyword evidence="2" id="KW-0677">Repeat</keyword>
<dbReference type="GO" id="GO:0003729">
    <property type="term" value="F:mRNA binding"/>
    <property type="evidence" value="ECO:0007669"/>
    <property type="project" value="UniProtKB-ARBA"/>
</dbReference>
<feature type="repeat" description="PPR" evidence="3">
    <location>
        <begin position="205"/>
        <end position="239"/>
    </location>
</feature>
<dbReference type="NCBIfam" id="TIGR00756">
    <property type="entry name" value="PPR"/>
    <property type="match status" value="3"/>
</dbReference>
<comment type="similarity">
    <text evidence="1">Belongs to the PPR family. P subfamily.</text>
</comment>
<dbReference type="HOGENOM" id="CLU_928637_0_0_1"/>
<reference evidence="4 6" key="1">
    <citation type="journal article" date="2011" name="Nature">
        <title>The Medicago genome provides insight into the evolution of rhizobial symbioses.</title>
        <authorList>
            <person name="Young N.D."/>
            <person name="Debelle F."/>
            <person name="Oldroyd G.E."/>
            <person name="Geurts R."/>
            <person name="Cannon S.B."/>
            <person name="Udvardi M.K."/>
            <person name="Benedito V.A."/>
            <person name="Mayer K.F."/>
            <person name="Gouzy J."/>
            <person name="Schoof H."/>
            <person name="Van de Peer Y."/>
            <person name="Proost S."/>
            <person name="Cook D.R."/>
            <person name="Meyers B.C."/>
            <person name="Spannagl M."/>
            <person name="Cheung F."/>
            <person name="De Mita S."/>
            <person name="Krishnakumar V."/>
            <person name="Gundlach H."/>
            <person name="Zhou S."/>
            <person name="Mudge J."/>
            <person name="Bharti A.K."/>
            <person name="Murray J.D."/>
            <person name="Naoumkina M.A."/>
            <person name="Rosen B."/>
            <person name="Silverstein K.A."/>
            <person name="Tang H."/>
            <person name="Rombauts S."/>
            <person name="Zhao P.X."/>
            <person name="Zhou P."/>
            <person name="Barbe V."/>
            <person name="Bardou P."/>
            <person name="Bechner M."/>
            <person name="Bellec A."/>
            <person name="Berger A."/>
            <person name="Berges H."/>
            <person name="Bidwell S."/>
            <person name="Bisseling T."/>
            <person name="Choisne N."/>
            <person name="Couloux A."/>
            <person name="Denny R."/>
            <person name="Deshpande S."/>
            <person name="Dai X."/>
            <person name="Doyle J.J."/>
            <person name="Dudez A.M."/>
            <person name="Farmer A.D."/>
            <person name="Fouteau S."/>
            <person name="Franken C."/>
            <person name="Gibelin C."/>
            <person name="Gish J."/>
            <person name="Goldstein S."/>
            <person name="Gonzalez A.J."/>
            <person name="Green P.J."/>
            <person name="Hallab A."/>
            <person name="Hartog M."/>
            <person name="Hua A."/>
            <person name="Humphray S.J."/>
            <person name="Jeong D.H."/>
            <person name="Jing Y."/>
            <person name="Jocker A."/>
            <person name="Kenton S.M."/>
            <person name="Kim D.J."/>
            <person name="Klee K."/>
            <person name="Lai H."/>
            <person name="Lang C."/>
            <person name="Lin S."/>
            <person name="Macmil S.L."/>
            <person name="Magdelenat G."/>
            <person name="Matthews L."/>
            <person name="McCorrison J."/>
            <person name="Monaghan E.L."/>
            <person name="Mun J.H."/>
            <person name="Najar F.Z."/>
            <person name="Nicholson C."/>
            <person name="Noirot C."/>
            <person name="O'Bleness M."/>
            <person name="Paule C.R."/>
            <person name="Poulain J."/>
            <person name="Prion F."/>
            <person name="Qin B."/>
            <person name="Qu C."/>
            <person name="Retzel E.F."/>
            <person name="Riddle C."/>
            <person name="Sallet E."/>
            <person name="Samain S."/>
            <person name="Samson N."/>
            <person name="Sanders I."/>
            <person name="Saurat O."/>
            <person name="Scarpelli C."/>
            <person name="Schiex T."/>
            <person name="Segurens B."/>
            <person name="Severin A.J."/>
            <person name="Sherrier D.J."/>
            <person name="Shi R."/>
            <person name="Sims S."/>
            <person name="Singer S.R."/>
            <person name="Sinharoy S."/>
            <person name="Sterck L."/>
            <person name="Viollet A."/>
            <person name="Wang B.B."/>
            <person name="Wang K."/>
            <person name="Wang M."/>
            <person name="Wang X."/>
            <person name="Warfsmann J."/>
            <person name="Weissenbach J."/>
            <person name="White D.D."/>
            <person name="White J.D."/>
            <person name="Wiley G.B."/>
            <person name="Wincker P."/>
            <person name="Xing Y."/>
            <person name="Yang L."/>
            <person name="Yao Z."/>
            <person name="Ying F."/>
            <person name="Zhai J."/>
            <person name="Zhou L."/>
            <person name="Zuber A."/>
            <person name="Denarie J."/>
            <person name="Dixon R.A."/>
            <person name="May G.D."/>
            <person name="Schwartz D.C."/>
            <person name="Rogers J."/>
            <person name="Quetier F."/>
            <person name="Town C.D."/>
            <person name="Roe B.A."/>
        </authorList>
    </citation>
    <scope>NUCLEOTIDE SEQUENCE [LARGE SCALE GENOMIC DNA]</scope>
    <source>
        <strain evidence="4">A17</strain>
        <strain evidence="5 6">cv. Jemalong A17</strain>
    </source>
</reference>
<dbReference type="PROSITE" id="PS51375">
    <property type="entry name" value="PPR"/>
    <property type="match status" value="1"/>
</dbReference>
<dbReference type="InterPro" id="IPR002885">
    <property type="entry name" value="PPR_rpt"/>
</dbReference>
<reference evidence="5" key="3">
    <citation type="submission" date="2015-04" db="UniProtKB">
        <authorList>
            <consortium name="EnsemblPlants"/>
        </authorList>
    </citation>
    <scope>IDENTIFICATION</scope>
    <source>
        <strain evidence="5">cv. Jemalong A17</strain>
    </source>
</reference>
<gene>
    <name evidence="4" type="ordered locus">MTR_8g031520</name>
</gene>
<organism evidence="4 6">
    <name type="scientific">Medicago truncatula</name>
    <name type="common">Barrel medic</name>
    <name type="synonym">Medicago tribuloides</name>
    <dbReference type="NCBI Taxonomy" id="3880"/>
    <lineage>
        <taxon>Eukaryota</taxon>
        <taxon>Viridiplantae</taxon>
        <taxon>Streptophyta</taxon>
        <taxon>Embryophyta</taxon>
        <taxon>Tracheophyta</taxon>
        <taxon>Spermatophyta</taxon>
        <taxon>Magnoliopsida</taxon>
        <taxon>eudicotyledons</taxon>
        <taxon>Gunneridae</taxon>
        <taxon>Pentapetalae</taxon>
        <taxon>rosids</taxon>
        <taxon>fabids</taxon>
        <taxon>Fabales</taxon>
        <taxon>Fabaceae</taxon>
        <taxon>Papilionoideae</taxon>
        <taxon>50 kb inversion clade</taxon>
        <taxon>NPAAA clade</taxon>
        <taxon>Hologalegina</taxon>
        <taxon>IRL clade</taxon>
        <taxon>Trifolieae</taxon>
        <taxon>Medicago</taxon>
    </lineage>
</organism>
<dbReference type="Proteomes" id="UP000002051">
    <property type="component" value="Chromosome 8"/>
</dbReference>
<evidence type="ECO:0000256" key="1">
    <source>
        <dbReference type="ARBA" id="ARBA00007626"/>
    </source>
</evidence>
<evidence type="ECO:0000313" key="4">
    <source>
        <dbReference type="EMBL" id="KEH18913.1"/>
    </source>
</evidence>
<evidence type="ECO:0000313" key="5">
    <source>
        <dbReference type="EnsemblPlants" id="KEH18913"/>
    </source>
</evidence>
<dbReference type="AlphaFoldDB" id="A0A072TQ19"/>
<evidence type="ECO:0000256" key="3">
    <source>
        <dbReference type="PROSITE-ProRule" id="PRU00708"/>
    </source>
</evidence>
<dbReference type="GO" id="GO:0005739">
    <property type="term" value="C:mitochondrion"/>
    <property type="evidence" value="ECO:0000318"/>
    <property type="project" value="GO_Central"/>
</dbReference>
<accession>A0A072TQ19</accession>
<dbReference type="EnsemblPlants" id="KEH18913">
    <property type="protein sequence ID" value="KEH18913"/>
    <property type="gene ID" value="MTR_8g031520"/>
</dbReference>
<dbReference type="Pfam" id="PF13041">
    <property type="entry name" value="PPR_2"/>
    <property type="match status" value="1"/>
</dbReference>
<name>A0A072TQ19_MEDTR</name>
<dbReference type="Gene3D" id="1.25.40.10">
    <property type="entry name" value="Tetratricopeptide repeat domain"/>
    <property type="match status" value="2"/>
</dbReference>
<keyword evidence="6" id="KW-1185">Reference proteome</keyword>
<dbReference type="Pfam" id="PF01535">
    <property type="entry name" value="PPR"/>
    <property type="match status" value="1"/>
</dbReference>
<evidence type="ECO:0000256" key="2">
    <source>
        <dbReference type="ARBA" id="ARBA00022737"/>
    </source>
</evidence>
<proteinExistence type="inferred from homology"/>